<accession>A0A9P0DQD2</accession>
<dbReference type="Gene3D" id="1.20.140.150">
    <property type="match status" value="1"/>
</dbReference>
<evidence type="ECO:0000256" key="2">
    <source>
        <dbReference type="ARBA" id="ARBA00022692"/>
    </source>
</evidence>
<evidence type="ECO:0000313" key="7">
    <source>
        <dbReference type="Proteomes" id="UP001153737"/>
    </source>
</evidence>
<evidence type="ECO:0000313" key="6">
    <source>
        <dbReference type="EMBL" id="CAH1164267.1"/>
    </source>
</evidence>
<keyword evidence="7" id="KW-1185">Reference proteome</keyword>
<dbReference type="GO" id="GO:0007605">
    <property type="term" value="P:sensory perception of sound"/>
    <property type="evidence" value="ECO:0007669"/>
    <property type="project" value="TreeGrafter"/>
</dbReference>
<evidence type="ECO:0000256" key="5">
    <source>
        <dbReference type="SAM" id="Phobius"/>
    </source>
</evidence>
<sequence length="348" mass="38065">AQLHFAFSNSIPNTNLSKKGVESGTSIPSEPRTVHWCSTQPRFVPRSPYPQCNRYKNPATPITQKMGSKIEYVDSSQIYATSYVRNSKAIGVLWAIFSICYAIIVVVSFITPEWIGVSEGETPGKLGLWSVCYAGENGERCTGKYLENFMDVPIAFQGATILVAVACFTAVLTVCAMVLFFFCHSTTVFHVSAWLQLISAACLIIACSCYPLAWSSSTVRDLCGAEADNYLLGVCTIRWAYVLAAIGCLDAVILATLAFILATRHVKLQADPQYSTATSLFKGEMNSGFMGDSASVAGSRKSMGVHPVLMVHPGQDDTYSQFSQRTVPRSIHSGHYSHPHSLHRNFQL</sequence>
<feature type="transmembrane region" description="Helical" evidence="5">
    <location>
        <begin position="89"/>
        <end position="110"/>
    </location>
</feature>
<feature type="transmembrane region" description="Helical" evidence="5">
    <location>
        <begin position="239"/>
        <end position="262"/>
    </location>
</feature>
<evidence type="ECO:0000256" key="1">
    <source>
        <dbReference type="ARBA" id="ARBA00004141"/>
    </source>
</evidence>
<dbReference type="PANTHER" id="PTHR12489">
    <property type="entry name" value="LIPOMA HMGIC FUSION PARTNER-LIKE PROTEIN"/>
    <property type="match status" value="1"/>
</dbReference>
<evidence type="ECO:0000256" key="4">
    <source>
        <dbReference type="ARBA" id="ARBA00023136"/>
    </source>
</evidence>
<dbReference type="EMBL" id="OU896710">
    <property type="protein sequence ID" value="CAH1164267.1"/>
    <property type="molecule type" value="Genomic_DNA"/>
</dbReference>
<organism evidence="6 7">
    <name type="scientific">Phaedon cochleariae</name>
    <name type="common">Mustard beetle</name>
    <dbReference type="NCBI Taxonomy" id="80249"/>
    <lineage>
        <taxon>Eukaryota</taxon>
        <taxon>Metazoa</taxon>
        <taxon>Ecdysozoa</taxon>
        <taxon>Arthropoda</taxon>
        <taxon>Hexapoda</taxon>
        <taxon>Insecta</taxon>
        <taxon>Pterygota</taxon>
        <taxon>Neoptera</taxon>
        <taxon>Endopterygota</taxon>
        <taxon>Coleoptera</taxon>
        <taxon>Polyphaga</taxon>
        <taxon>Cucujiformia</taxon>
        <taxon>Chrysomeloidea</taxon>
        <taxon>Chrysomelidae</taxon>
        <taxon>Chrysomelinae</taxon>
        <taxon>Chrysomelini</taxon>
        <taxon>Phaedon</taxon>
    </lineage>
</organism>
<dbReference type="GO" id="GO:0005886">
    <property type="term" value="C:plasma membrane"/>
    <property type="evidence" value="ECO:0007669"/>
    <property type="project" value="TreeGrafter"/>
</dbReference>
<evidence type="ECO:0000256" key="3">
    <source>
        <dbReference type="ARBA" id="ARBA00022989"/>
    </source>
</evidence>
<feature type="transmembrane region" description="Helical" evidence="5">
    <location>
        <begin position="194"/>
        <end position="213"/>
    </location>
</feature>
<dbReference type="InterPro" id="IPR019372">
    <property type="entry name" value="LHFPL"/>
</dbReference>
<name>A0A9P0DQD2_PHACE</name>
<evidence type="ECO:0008006" key="8">
    <source>
        <dbReference type="Google" id="ProtNLM"/>
    </source>
</evidence>
<reference evidence="6" key="2">
    <citation type="submission" date="2022-10" db="EMBL/GenBank/DDBJ databases">
        <authorList>
            <consortium name="ENA_rothamsted_submissions"/>
            <consortium name="culmorum"/>
            <person name="King R."/>
        </authorList>
    </citation>
    <scope>NUCLEOTIDE SEQUENCE</scope>
</reference>
<dbReference type="PANTHER" id="PTHR12489:SF1">
    <property type="entry name" value="LP10272P"/>
    <property type="match status" value="1"/>
</dbReference>
<keyword evidence="4 5" id="KW-0472">Membrane</keyword>
<protein>
    <recommendedName>
        <fullName evidence="8">LHFPL tetraspan subfamily member 3 protein</fullName>
    </recommendedName>
</protein>
<dbReference type="Proteomes" id="UP001153737">
    <property type="component" value="Chromosome 4"/>
</dbReference>
<dbReference type="AlphaFoldDB" id="A0A9P0DQD2"/>
<keyword evidence="2 5" id="KW-0812">Transmembrane</keyword>
<dbReference type="OrthoDB" id="5873721at2759"/>
<comment type="subcellular location">
    <subcellularLocation>
        <location evidence="1">Membrane</location>
        <topology evidence="1">Multi-pass membrane protein</topology>
    </subcellularLocation>
</comment>
<feature type="non-terminal residue" evidence="6">
    <location>
        <position position="1"/>
    </location>
</feature>
<feature type="transmembrane region" description="Helical" evidence="5">
    <location>
        <begin position="154"/>
        <end position="182"/>
    </location>
</feature>
<gene>
    <name evidence="6" type="ORF">PHAECO_LOCUS8083</name>
</gene>
<proteinExistence type="predicted"/>
<keyword evidence="3 5" id="KW-1133">Transmembrane helix</keyword>
<reference evidence="6" key="1">
    <citation type="submission" date="2022-01" db="EMBL/GenBank/DDBJ databases">
        <authorList>
            <person name="King R."/>
        </authorList>
    </citation>
    <scope>NUCLEOTIDE SEQUENCE</scope>
</reference>
<dbReference type="Pfam" id="PF10242">
    <property type="entry name" value="L_HMGIC_fpl"/>
    <property type="match status" value="1"/>
</dbReference>